<dbReference type="Proteomes" id="UP000299102">
    <property type="component" value="Unassembled WGS sequence"/>
</dbReference>
<comment type="caution">
    <text evidence="1">The sequence shown here is derived from an EMBL/GenBank/DDBJ whole genome shotgun (WGS) entry which is preliminary data.</text>
</comment>
<keyword evidence="2" id="KW-1185">Reference proteome</keyword>
<organism evidence="1 2">
    <name type="scientific">Eumeta variegata</name>
    <name type="common">Bagworm moth</name>
    <name type="synonym">Eumeta japonica</name>
    <dbReference type="NCBI Taxonomy" id="151549"/>
    <lineage>
        <taxon>Eukaryota</taxon>
        <taxon>Metazoa</taxon>
        <taxon>Ecdysozoa</taxon>
        <taxon>Arthropoda</taxon>
        <taxon>Hexapoda</taxon>
        <taxon>Insecta</taxon>
        <taxon>Pterygota</taxon>
        <taxon>Neoptera</taxon>
        <taxon>Endopterygota</taxon>
        <taxon>Lepidoptera</taxon>
        <taxon>Glossata</taxon>
        <taxon>Ditrysia</taxon>
        <taxon>Tineoidea</taxon>
        <taxon>Psychidae</taxon>
        <taxon>Oiketicinae</taxon>
        <taxon>Eumeta</taxon>
    </lineage>
</organism>
<protein>
    <submittedName>
        <fullName evidence="1">Uncharacterized protein</fullName>
    </submittedName>
</protein>
<gene>
    <name evidence="1" type="ORF">EVAR_103170_1</name>
</gene>
<reference evidence="1 2" key="1">
    <citation type="journal article" date="2019" name="Commun. Biol.">
        <title>The bagworm genome reveals a unique fibroin gene that provides high tensile strength.</title>
        <authorList>
            <person name="Kono N."/>
            <person name="Nakamura H."/>
            <person name="Ohtoshi R."/>
            <person name="Tomita M."/>
            <person name="Numata K."/>
            <person name="Arakawa K."/>
        </authorList>
    </citation>
    <scope>NUCLEOTIDE SEQUENCE [LARGE SCALE GENOMIC DNA]</scope>
</reference>
<accession>A0A4C1YQ80</accession>
<dbReference type="EMBL" id="BGZK01001293">
    <property type="protein sequence ID" value="GBP76567.1"/>
    <property type="molecule type" value="Genomic_DNA"/>
</dbReference>
<evidence type="ECO:0000313" key="2">
    <source>
        <dbReference type="Proteomes" id="UP000299102"/>
    </source>
</evidence>
<proteinExistence type="predicted"/>
<dbReference type="AlphaFoldDB" id="A0A4C1YQ80"/>
<evidence type="ECO:0000313" key="1">
    <source>
        <dbReference type="EMBL" id="GBP76567.1"/>
    </source>
</evidence>
<sequence length="97" mass="11555">MPTEIQNLPFAEFKRFVKRKLYGKGYYTVLEYLMKKAPEIELLAYQCGLETVNNRGHRRNDNFQQRLRYVLRCSERVSYLSTTSNTGLEVERVERSL</sequence>
<name>A0A4C1YQ80_EUMVA</name>
<dbReference type="OrthoDB" id="414730at2759"/>